<evidence type="ECO:0000256" key="5">
    <source>
        <dbReference type="ARBA" id="ARBA00023004"/>
    </source>
</evidence>
<proteinExistence type="predicted"/>
<name>A0A7I7UUI4_MYCPV</name>
<keyword evidence="5" id="KW-0408">Iron</keyword>
<organism evidence="8 9">
    <name type="scientific">Mycolicibacterium pulveris</name>
    <name type="common">Mycobacterium pulveris</name>
    <dbReference type="NCBI Taxonomy" id="36813"/>
    <lineage>
        <taxon>Bacteria</taxon>
        <taxon>Bacillati</taxon>
        <taxon>Actinomycetota</taxon>
        <taxon>Actinomycetes</taxon>
        <taxon>Mycobacteriales</taxon>
        <taxon>Mycobacteriaceae</taxon>
        <taxon>Mycolicibacterium</taxon>
    </lineage>
</organism>
<dbReference type="AlphaFoldDB" id="A0A7I7UUI4"/>
<evidence type="ECO:0000256" key="7">
    <source>
        <dbReference type="ARBA" id="ARBA00023291"/>
    </source>
</evidence>
<keyword evidence="2" id="KW-0813">Transport</keyword>
<dbReference type="GO" id="GO:0046872">
    <property type="term" value="F:metal ion binding"/>
    <property type="evidence" value="ECO:0007669"/>
    <property type="project" value="UniProtKB-KW"/>
</dbReference>
<evidence type="ECO:0000256" key="3">
    <source>
        <dbReference type="ARBA" id="ARBA00022723"/>
    </source>
</evidence>
<dbReference type="Proteomes" id="UP000467252">
    <property type="component" value="Chromosome"/>
</dbReference>
<evidence type="ECO:0000256" key="1">
    <source>
        <dbReference type="ARBA" id="ARBA00001927"/>
    </source>
</evidence>
<accession>A0A7I7UUI4</accession>
<evidence type="ECO:0000313" key="9">
    <source>
        <dbReference type="Proteomes" id="UP000467252"/>
    </source>
</evidence>
<gene>
    <name evidence="8" type="ORF">MPUL_48840</name>
</gene>
<dbReference type="SUPFAM" id="SSF54862">
    <property type="entry name" value="4Fe-4S ferredoxins"/>
    <property type="match status" value="1"/>
</dbReference>
<dbReference type="PANTHER" id="PTHR36923">
    <property type="entry name" value="FERREDOXIN"/>
    <property type="match status" value="1"/>
</dbReference>
<comment type="cofactor">
    <cofactor evidence="1">
        <name>[3Fe-4S] cluster</name>
        <dbReference type="ChEBI" id="CHEBI:21137"/>
    </cofactor>
</comment>
<dbReference type="InterPro" id="IPR051269">
    <property type="entry name" value="Fe-S_cluster_ET"/>
</dbReference>
<keyword evidence="7" id="KW-0003">3Fe-4S</keyword>
<dbReference type="GO" id="GO:0051538">
    <property type="term" value="F:3 iron, 4 sulfur cluster binding"/>
    <property type="evidence" value="ECO:0007669"/>
    <property type="project" value="UniProtKB-KW"/>
</dbReference>
<dbReference type="PANTHER" id="PTHR36923:SF3">
    <property type="entry name" value="FERREDOXIN"/>
    <property type="match status" value="1"/>
</dbReference>
<keyword evidence="6" id="KW-0411">Iron-sulfur</keyword>
<evidence type="ECO:0000313" key="8">
    <source>
        <dbReference type="EMBL" id="BBY83726.1"/>
    </source>
</evidence>
<dbReference type="RefSeq" id="WP_276001722.1">
    <property type="nucleotide sequence ID" value="NZ_AP022599.1"/>
</dbReference>
<evidence type="ECO:0000256" key="6">
    <source>
        <dbReference type="ARBA" id="ARBA00023014"/>
    </source>
</evidence>
<keyword evidence="3" id="KW-0479">Metal-binding</keyword>
<evidence type="ECO:0000256" key="4">
    <source>
        <dbReference type="ARBA" id="ARBA00022982"/>
    </source>
</evidence>
<sequence length="75" mass="8238">MSADSAQRSDRRVRVSVDRTRCAGHAVCLIHAPAIFDIDDDGYSVVLDPTPSDIAAARRAEENCPERAINLEEEL</sequence>
<keyword evidence="9" id="KW-1185">Reference proteome</keyword>
<keyword evidence="4" id="KW-0249">Electron transport</keyword>
<protein>
    <submittedName>
        <fullName evidence="8">Ferredoxin</fullName>
    </submittedName>
</protein>
<reference evidence="8 9" key="1">
    <citation type="journal article" date="2019" name="Emerg. Microbes Infect.">
        <title>Comprehensive subspecies identification of 175 nontuberculous mycobacteria species based on 7547 genomic profiles.</title>
        <authorList>
            <person name="Matsumoto Y."/>
            <person name="Kinjo T."/>
            <person name="Motooka D."/>
            <person name="Nabeya D."/>
            <person name="Jung N."/>
            <person name="Uechi K."/>
            <person name="Horii T."/>
            <person name="Iida T."/>
            <person name="Fujita J."/>
            <person name="Nakamura S."/>
        </authorList>
    </citation>
    <scope>NUCLEOTIDE SEQUENCE [LARGE SCALE GENOMIC DNA]</scope>
    <source>
        <strain evidence="8 9">JCM 6370</strain>
    </source>
</reference>
<dbReference type="Gene3D" id="3.30.70.20">
    <property type="match status" value="1"/>
</dbReference>
<evidence type="ECO:0000256" key="2">
    <source>
        <dbReference type="ARBA" id="ARBA00022448"/>
    </source>
</evidence>
<dbReference type="EMBL" id="AP022599">
    <property type="protein sequence ID" value="BBY83726.1"/>
    <property type="molecule type" value="Genomic_DNA"/>
</dbReference>
<dbReference type="Pfam" id="PF13459">
    <property type="entry name" value="Fer4_15"/>
    <property type="match status" value="1"/>
</dbReference>